<feature type="transmembrane region" description="Helical" evidence="2">
    <location>
        <begin position="399"/>
        <end position="419"/>
    </location>
</feature>
<feature type="transmembrane region" description="Helical" evidence="2">
    <location>
        <begin position="80"/>
        <end position="98"/>
    </location>
</feature>
<feature type="transmembrane region" description="Helical" evidence="2">
    <location>
        <begin position="455"/>
        <end position="472"/>
    </location>
</feature>
<comment type="caution">
    <text evidence="3">The sequence shown here is derived from an EMBL/GenBank/DDBJ whole genome shotgun (WGS) entry which is preliminary data.</text>
</comment>
<accession>A0ABP7KU63</accession>
<dbReference type="RefSeq" id="WP_345068396.1">
    <property type="nucleotide sequence ID" value="NZ_BAABCN010000010.1"/>
</dbReference>
<evidence type="ECO:0000256" key="1">
    <source>
        <dbReference type="SAM" id="MobiDB-lite"/>
    </source>
</evidence>
<feature type="transmembrane region" description="Helical" evidence="2">
    <location>
        <begin position="291"/>
        <end position="310"/>
    </location>
</feature>
<evidence type="ECO:0000256" key="2">
    <source>
        <dbReference type="SAM" id="Phobius"/>
    </source>
</evidence>
<keyword evidence="2" id="KW-0472">Membrane</keyword>
<feature type="transmembrane region" description="Helical" evidence="2">
    <location>
        <begin position="21"/>
        <end position="40"/>
    </location>
</feature>
<feature type="region of interest" description="Disordered" evidence="1">
    <location>
        <begin position="485"/>
        <end position="505"/>
    </location>
</feature>
<sequence length="505" mass="54356">MESAGSGTLAPTGETTGMLPFLGFAVLGGLLSGVVPLLLILQVPDVGRSDAWILTVLLTVWAGLRLTMTIVVGRPMLFDFFFWMFTYVFMGIAPTVQIRSGLISRTTQGIDEGLDLPTAVLVCVGVVCYEIGRYLARIRGNRRAADATSRGLSARAPEELTVVDPLRTALLLTAGVALSTYFIAKIGLGSLFGSRDQAFAARSAQWSDPAIRSIMYSLAIYPLLVGIGALAQVRRSAVKGRGWFAIPLIGATLLLLTVVNPVSSARYSLGTVIFALALYAGAALNPTRVRTTLVTALAGLIFLFPLADAFRRPEVNLARDGFFGEYKGNPDYDAFWQIANAFSYWLDGLVEPGRQALGSLLFWVPRSIWPDKPVDTGILLAQYRGYSFENLSAPLWAELLVNGGVIALIIGFLATGYFLRVMDDRLLPAFAAAGYWAIVGAIFPVYMTILLRGSLLQATGAVAVALLCLLVVRKHNRLPAADGLASSDRRLSEPPQSPAFRTGRG</sequence>
<feature type="transmembrane region" description="Helical" evidence="2">
    <location>
        <begin position="426"/>
        <end position="449"/>
    </location>
</feature>
<gene>
    <name evidence="3" type="ORF">GCM10022381_31310</name>
</gene>
<dbReference type="Proteomes" id="UP001501803">
    <property type="component" value="Unassembled WGS sequence"/>
</dbReference>
<protein>
    <submittedName>
        <fullName evidence="3">O-antigen polymerase</fullName>
    </submittedName>
</protein>
<feature type="transmembrane region" description="Helical" evidence="2">
    <location>
        <begin position="118"/>
        <end position="136"/>
    </location>
</feature>
<keyword evidence="2" id="KW-0812">Transmembrane</keyword>
<evidence type="ECO:0000313" key="4">
    <source>
        <dbReference type="Proteomes" id="UP001501803"/>
    </source>
</evidence>
<reference evidence="4" key="1">
    <citation type="journal article" date="2019" name="Int. J. Syst. Evol. Microbiol.">
        <title>The Global Catalogue of Microorganisms (GCM) 10K type strain sequencing project: providing services to taxonomists for standard genome sequencing and annotation.</title>
        <authorList>
            <consortium name="The Broad Institute Genomics Platform"/>
            <consortium name="The Broad Institute Genome Sequencing Center for Infectious Disease"/>
            <person name="Wu L."/>
            <person name="Ma J."/>
        </authorList>
    </citation>
    <scope>NUCLEOTIDE SEQUENCE [LARGE SCALE GENOMIC DNA]</scope>
    <source>
        <strain evidence="4">JCM 17021</strain>
    </source>
</reference>
<feature type="transmembrane region" description="Helical" evidence="2">
    <location>
        <begin position="52"/>
        <end position="73"/>
    </location>
</feature>
<dbReference type="EMBL" id="BAABCN010000010">
    <property type="protein sequence ID" value="GAA3886997.1"/>
    <property type="molecule type" value="Genomic_DNA"/>
</dbReference>
<evidence type="ECO:0000313" key="3">
    <source>
        <dbReference type="EMBL" id="GAA3886997.1"/>
    </source>
</evidence>
<feature type="transmembrane region" description="Helical" evidence="2">
    <location>
        <begin position="213"/>
        <end position="231"/>
    </location>
</feature>
<keyword evidence="2" id="KW-1133">Transmembrane helix</keyword>
<organism evidence="3 4">
    <name type="scientific">Leifsonia kafniensis</name>
    <dbReference type="NCBI Taxonomy" id="475957"/>
    <lineage>
        <taxon>Bacteria</taxon>
        <taxon>Bacillati</taxon>
        <taxon>Actinomycetota</taxon>
        <taxon>Actinomycetes</taxon>
        <taxon>Micrococcales</taxon>
        <taxon>Microbacteriaceae</taxon>
        <taxon>Leifsonia</taxon>
    </lineage>
</organism>
<proteinExistence type="predicted"/>
<feature type="transmembrane region" description="Helical" evidence="2">
    <location>
        <begin position="243"/>
        <end position="259"/>
    </location>
</feature>
<feature type="transmembrane region" description="Helical" evidence="2">
    <location>
        <begin position="265"/>
        <end position="284"/>
    </location>
</feature>
<keyword evidence="4" id="KW-1185">Reference proteome</keyword>
<name>A0ABP7KU63_9MICO</name>
<feature type="transmembrane region" description="Helical" evidence="2">
    <location>
        <begin position="169"/>
        <end position="193"/>
    </location>
</feature>